<protein>
    <submittedName>
        <fullName evidence="2">Uncharacterized protein</fullName>
    </submittedName>
</protein>
<accession>A0A833SH48</accession>
<evidence type="ECO:0000313" key="3">
    <source>
        <dbReference type="Proteomes" id="UP000619265"/>
    </source>
</evidence>
<reference evidence="2" key="1">
    <citation type="submission" date="2015-10" db="EMBL/GenBank/DDBJ databases">
        <authorList>
            <person name="Martinez-Garcia P.J."/>
            <person name="Crepeau M.W."/>
            <person name="Puiu D."/>
            <person name="Gonzalez-Ibeas D."/>
            <person name="Whalen J."/>
            <person name="Stevens K."/>
            <person name="Paul R."/>
            <person name="Butterfield T."/>
            <person name="Britton M."/>
            <person name="Reagan R."/>
            <person name="Chakraborty S."/>
            <person name="Walawage S.L."/>
            <person name="Vasquez-Gross H.A."/>
            <person name="Cardeno C."/>
            <person name="Famula R."/>
            <person name="Pratt K."/>
            <person name="Kuruganti S."/>
            <person name="Aradhya M.K."/>
            <person name="Leslie C.A."/>
            <person name="Dandekar A.M."/>
            <person name="Salzberg S.L."/>
            <person name="Wegrzyn J.L."/>
            <person name="Langley C.H."/>
            <person name="Neale D.B."/>
        </authorList>
    </citation>
    <scope>NUCLEOTIDE SEQUENCE</scope>
    <source>
        <tissue evidence="2">Leaves</tissue>
    </source>
</reference>
<proteinExistence type="predicted"/>
<organism evidence="2 3">
    <name type="scientific">Juglans regia</name>
    <name type="common">English walnut</name>
    <dbReference type="NCBI Taxonomy" id="51240"/>
    <lineage>
        <taxon>Eukaryota</taxon>
        <taxon>Viridiplantae</taxon>
        <taxon>Streptophyta</taxon>
        <taxon>Embryophyta</taxon>
        <taxon>Tracheophyta</taxon>
        <taxon>Spermatophyta</taxon>
        <taxon>Magnoliopsida</taxon>
        <taxon>eudicotyledons</taxon>
        <taxon>Gunneridae</taxon>
        <taxon>Pentapetalae</taxon>
        <taxon>rosids</taxon>
        <taxon>fabids</taxon>
        <taxon>Fagales</taxon>
        <taxon>Juglandaceae</taxon>
        <taxon>Juglans</taxon>
    </lineage>
</organism>
<name>A0A833SH48_JUGRE</name>
<dbReference type="Gramene" id="Jr_Scaffold_25922_00020_p2">
    <property type="protein sequence ID" value="cds.Jr_Scaffold_25922_00020_p2"/>
    <property type="gene ID" value="Jr_Scaffold_25922_00020"/>
</dbReference>
<sequence>MEKDIRRVKGKTKKAELKRKQREGGDIPVQDTCRNLFGPSELVQEKSANMVGGTQLGERMVGSQESAGKGLGDQLGYMHSAAAESGLYAALGCIDLLVSLHSAAAESKLKAVLPPKLDDLTFDSIDDEEAKGMERLKRVCGDSVIGGVERVD</sequence>
<feature type="compositionally biased region" description="Basic residues" evidence="1">
    <location>
        <begin position="8"/>
        <end position="21"/>
    </location>
</feature>
<gene>
    <name evidence="2" type="ORF">F2P56_037011</name>
</gene>
<reference evidence="2" key="2">
    <citation type="submission" date="2020-03" db="EMBL/GenBank/DDBJ databases">
        <title>Walnut 2.0.</title>
        <authorList>
            <person name="Marrano A."/>
            <person name="Britton M."/>
            <person name="Zimin A.V."/>
            <person name="Zaini P.A."/>
            <person name="Workman R."/>
            <person name="Puiu D."/>
            <person name="Bianco L."/>
            <person name="Allen B.J."/>
            <person name="Troggio M."/>
            <person name="Leslie C.A."/>
            <person name="Timp W."/>
            <person name="Dendekar A."/>
            <person name="Salzberg S.L."/>
            <person name="Neale D.B."/>
        </authorList>
    </citation>
    <scope>NUCLEOTIDE SEQUENCE</scope>
    <source>
        <tissue evidence="2">Leaves</tissue>
    </source>
</reference>
<dbReference type="AlphaFoldDB" id="A0A833SH48"/>
<comment type="caution">
    <text evidence="2">The sequence shown here is derived from an EMBL/GenBank/DDBJ whole genome shotgun (WGS) entry which is preliminary data.</text>
</comment>
<feature type="region of interest" description="Disordered" evidence="1">
    <location>
        <begin position="1"/>
        <end position="31"/>
    </location>
</feature>
<dbReference type="Proteomes" id="UP000619265">
    <property type="component" value="Unassembled WGS sequence"/>
</dbReference>
<evidence type="ECO:0000313" key="2">
    <source>
        <dbReference type="EMBL" id="KAF5441781.1"/>
    </source>
</evidence>
<evidence type="ECO:0000256" key="1">
    <source>
        <dbReference type="SAM" id="MobiDB-lite"/>
    </source>
</evidence>
<dbReference type="EMBL" id="LIHL02024694">
    <property type="protein sequence ID" value="KAF5441781.1"/>
    <property type="molecule type" value="Genomic_DNA"/>
</dbReference>